<dbReference type="RefSeq" id="WP_139221724.1">
    <property type="nucleotide sequence ID" value="NZ_FOJO01000022.1"/>
</dbReference>
<sequence length="187" mass="20189">MKPAAIRLDSFSAAMIQPGQRPLTPADLDEAFQKGYAQGLPDGRRTSLDALSASMDVLRQEIAAVEAVAASSRRETVASLAPVLSAMVELLGTHSDKRRMGEALRAELLRLSESAPQKRLRIRCAAALRPEVELCLKKTNLTQVSVEEISGDTASVDLIADKATITFDTARTTAELQSIIKDIVTEE</sequence>
<protein>
    <recommendedName>
        <fullName evidence="4">Flagellar assembly protein FliH/Type III secretion system HrpE domain-containing protein</fullName>
    </recommendedName>
</protein>
<reference evidence="2 3" key="1">
    <citation type="submission" date="2016-10" db="EMBL/GenBank/DDBJ databases">
        <authorList>
            <person name="de Groot N.N."/>
        </authorList>
    </citation>
    <scope>NUCLEOTIDE SEQUENCE [LARGE SCALE GENOMIC DNA]</scope>
    <source>
        <strain evidence="2 3">CGMCC 1.6117</strain>
    </source>
</reference>
<proteinExistence type="predicted"/>
<gene>
    <name evidence="2" type="ORF">SAMN04487972_1223</name>
</gene>
<keyword evidence="1" id="KW-0175">Coiled coil</keyword>
<name>A0A1I0U416_9RHOB</name>
<accession>A0A1I0U416</accession>
<feature type="coiled-coil region" evidence="1">
    <location>
        <begin position="48"/>
        <end position="75"/>
    </location>
</feature>
<dbReference type="EMBL" id="FOJO01000022">
    <property type="protein sequence ID" value="SFA58748.1"/>
    <property type="molecule type" value="Genomic_DNA"/>
</dbReference>
<dbReference type="OrthoDB" id="7775535at2"/>
<evidence type="ECO:0000313" key="3">
    <source>
        <dbReference type="Proteomes" id="UP000182312"/>
    </source>
</evidence>
<evidence type="ECO:0008006" key="4">
    <source>
        <dbReference type="Google" id="ProtNLM"/>
    </source>
</evidence>
<evidence type="ECO:0000313" key="2">
    <source>
        <dbReference type="EMBL" id="SFA58748.1"/>
    </source>
</evidence>
<evidence type="ECO:0000256" key="1">
    <source>
        <dbReference type="SAM" id="Coils"/>
    </source>
</evidence>
<dbReference type="Proteomes" id="UP000182312">
    <property type="component" value="Unassembled WGS sequence"/>
</dbReference>
<dbReference type="AlphaFoldDB" id="A0A1I0U416"/>
<organism evidence="2 3">
    <name type="scientific">Paracoccus halophilus</name>
    <dbReference type="NCBI Taxonomy" id="376733"/>
    <lineage>
        <taxon>Bacteria</taxon>
        <taxon>Pseudomonadati</taxon>
        <taxon>Pseudomonadota</taxon>
        <taxon>Alphaproteobacteria</taxon>
        <taxon>Rhodobacterales</taxon>
        <taxon>Paracoccaceae</taxon>
        <taxon>Paracoccus</taxon>
    </lineage>
</organism>